<feature type="domain" description="SUEL-type lectin" evidence="1">
    <location>
        <begin position="36"/>
        <end position="125"/>
    </location>
</feature>
<dbReference type="Gene3D" id="2.60.120.290">
    <property type="entry name" value="Spermadhesin, CUB domain"/>
    <property type="match status" value="1"/>
</dbReference>
<organism evidence="2 3">
    <name type="scientific">Paralvinella palmiformis</name>
    <dbReference type="NCBI Taxonomy" id="53620"/>
    <lineage>
        <taxon>Eukaryota</taxon>
        <taxon>Metazoa</taxon>
        <taxon>Spiralia</taxon>
        <taxon>Lophotrochozoa</taxon>
        <taxon>Annelida</taxon>
        <taxon>Polychaeta</taxon>
        <taxon>Sedentaria</taxon>
        <taxon>Canalipalpata</taxon>
        <taxon>Terebellida</taxon>
        <taxon>Terebelliformia</taxon>
        <taxon>Alvinellidae</taxon>
        <taxon>Paralvinella</taxon>
    </lineage>
</organism>
<evidence type="ECO:0000313" key="2">
    <source>
        <dbReference type="EMBL" id="KAK2149835.1"/>
    </source>
</evidence>
<comment type="caution">
    <text evidence="2">The sequence shown here is derived from an EMBL/GenBank/DDBJ whole genome shotgun (WGS) entry which is preliminary data.</text>
</comment>
<dbReference type="CDD" id="cd22823">
    <property type="entry name" value="Gal_Rha_Lectin"/>
    <property type="match status" value="1"/>
</dbReference>
<dbReference type="EMBL" id="JAODUP010000435">
    <property type="protein sequence ID" value="KAK2149835.1"/>
    <property type="molecule type" value="Genomic_DNA"/>
</dbReference>
<keyword evidence="3" id="KW-1185">Reference proteome</keyword>
<evidence type="ECO:0000259" key="1">
    <source>
        <dbReference type="PROSITE" id="PS50228"/>
    </source>
</evidence>
<protein>
    <recommendedName>
        <fullName evidence="1">SUEL-type lectin domain-containing protein</fullName>
    </recommendedName>
</protein>
<dbReference type="InterPro" id="IPR000922">
    <property type="entry name" value="Lectin_gal-bd_dom"/>
</dbReference>
<dbReference type="SUPFAM" id="SSF49854">
    <property type="entry name" value="Spermadhesin, CUB domain"/>
    <property type="match status" value="1"/>
</dbReference>
<name>A0AAD9JCC3_9ANNE</name>
<dbReference type="Gene3D" id="2.60.120.740">
    <property type="match status" value="1"/>
</dbReference>
<dbReference type="Proteomes" id="UP001208570">
    <property type="component" value="Unassembled WGS sequence"/>
</dbReference>
<proteinExistence type="predicted"/>
<dbReference type="Pfam" id="PF02140">
    <property type="entry name" value="SUEL_Lectin"/>
    <property type="match status" value="1"/>
</dbReference>
<dbReference type="InterPro" id="IPR035914">
    <property type="entry name" value="Sperma_CUB_dom_sf"/>
</dbReference>
<dbReference type="PANTHER" id="PTHR46780">
    <property type="entry name" value="PROTEIN EVA-1"/>
    <property type="match status" value="1"/>
</dbReference>
<dbReference type="GO" id="GO:0030246">
    <property type="term" value="F:carbohydrate binding"/>
    <property type="evidence" value="ECO:0007669"/>
    <property type="project" value="InterPro"/>
</dbReference>
<sequence>MSAPYPDIKDEDGQEMFFVVIKVTTATLPTSIQTEHCQNEKFEARCGIDEVVVMVTAVYGRMRVSQCVERDYGYIGCSRNVLEDADYMCSGRRTCQIPVPNPLFDATKPCPNDLKSYFQAEYTCTKATSGQLSSYITDETDLGSAVCPWVIKGQSGQRINITLLDFSTKLELDGACQYVILLFMMLISLQAYAIVRERDPVRSLTICRGNIRVRHAYLSQGSTLEVRIVRPKNGNGRQFILKYESKWGTCDVTGMR</sequence>
<accession>A0AAD9JCC3</accession>
<evidence type="ECO:0000313" key="3">
    <source>
        <dbReference type="Proteomes" id="UP001208570"/>
    </source>
</evidence>
<dbReference type="PROSITE" id="PS50228">
    <property type="entry name" value="SUEL_LECTIN"/>
    <property type="match status" value="1"/>
</dbReference>
<dbReference type="InterPro" id="IPR043159">
    <property type="entry name" value="Lectin_gal-bd_sf"/>
</dbReference>
<dbReference type="AlphaFoldDB" id="A0AAD9JCC3"/>
<gene>
    <name evidence="2" type="ORF">LSH36_435g03053</name>
</gene>
<reference evidence="2" key="1">
    <citation type="journal article" date="2023" name="Mol. Biol. Evol.">
        <title>Third-Generation Sequencing Reveals the Adaptive Role of the Epigenome in Three Deep-Sea Polychaetes.</title>
        <authorList>
            <person name="Perez M."/>
            <person name="Aroh O."/>
            <person name="Sun Y."/>
            <person name="Lan Y."/>
            <person name="Juniper S.K."/>
            <person name="Young C.R."/>
            <person name="Angers B."/>
            <person name="Qian P.Y."/>
        </authorList>
    </citation>
    <scope>NUCLEOTIDE SEQUENCE</scope>
    <source>
        <strain evidence="2">P08H-3</strain>
    </source>
</reference>